<reference evidence="2 3" key="1">
    <citation type="submission" date="2014-03" db="EMBL/GenBank/DDBJ databases">
        <title>Genomics of Bifidobacteria.</title>
        <authorList>
            <person name="Ventura M."/>
            <person name="Milani C."/>
            <person name="Lugli G.A."/>
        </authorList>
    </citation>
    <scope>NUCLEOTIDE SEQUENCE [LARGE SCALE GENOMIC DNA]</scope>
    <source>
        <strain evidence="2 3">LMG 10736</strain>
    </source>
</reference>
<accession>A0A086ZLM1</accession>
<keyword evidence="3" id="KW-1185">Reference proteome</keyword>
<comment type="caution">
    <text evidence="2">The sequence shown here is derived from an EMBL/GenBank/DDBJ whole genome shotgun (WGS) entry which is preliminary data.</text>
</comment>
<evidence type="ECO:0000313" key="3">
    <source>
        <dbReference type="Proteomes" id="UP000029093"/>
    </source>
</evidence>
<evidence type="ECO:0000313" key="2">
    <source>
        <dbReference type="EMBL" id="KFI47421.1"/>
    </source>
</evidence>
<feature type="compositionally biased region" description="Polar residues" evidence="1">
    <location>
        <begin position="102"/>
        <end position="120"/>
    </location>
</feature>
<feature type="region of interest" description="Disordered" evidence="1">
    <location>
        <begin position="99"/>
        <end position="131"/>
    </location>
</feature>
<evidence type="ECO:0000256" key="1">
    <source>
        <dbReference type="SAM" id="MobiDB-lite"/>
    </source>
</evidence>
<organism evidence="2 3">
    <name type="scientific">Bifidobacterium boum</name>
    <dbReference type="NCBI Taxonomy" id="78343"/>
    <lineage>
        <taxon>Bacteria</taxon>
        <taxon>Bacillati</taxon>
        <taxon>Actinomycetota</taxon>
        <taxon>Actinomycetes</taxon>
        <taxon>Bifidobacteriales</taxon>
        <taxon>Bifidobacteriaceae</taxon>
        <taxon>Bifidobacterium</taxon>
    </lineage>
</organism>
<sequence length="203" mass="22201">MRFVDHCRLPPSHLGWQLSLRTREIRHQSVSCGKHTEGAMGTCEIQRGEDWRNPAVSRAASCFPASGCSAPLHTCGEQTCHAQSAGSCIDHNPARPHAPACATSQDPRSRVSQCSHNHPFNSPHDRIRTTNPATVRTNPHTEMPLHPQTAKSSRATSHCVSESSHTGVFHSLPTAITARNPLLCELMFARRLPVRHADATKCG</sequence>
<proteinExistence type="predicted"/>
<dbReference type="Proteomes" id="UP000029093">
    <property type="component" value="Unassembled WGS sequence"/>
</dbReference>
<dbReference type="AlphaFoldDB" id="A0A086ZLM1"/>
<gene>
    <name evidence="2" type="ORF">BBOU_0969</name>
</gene>
<protein>
    <submittedName>
        <fullName evidence="2">Uncharacterized protein</fullName>
    </submittedName>
</protein>
<dbReference type="EMBL" id="JGYQ01000013">
    <property type="protein sequence ID" value="KFI47421.1"/>
    <property type="molecule type" value="Genomic_DNA"/>
</dbReference>
<name>A0A086ZLM1_9BIFI</name>